<dbReference type="Proteomes" id="UP000002402">
    <property type="component" value="Chromosome"/>
</dbReference>
<evidence type="ECO:0000313" key="1">
    <source>
        <dbReference type="EMBL" id="ABF87528.1"/>
    </source>
</evidence>
<name>Q1D7D0_MYXXD</name>
<protein>
    <submittedName>
        <fullName evidence="1">Uncharacterized protein</fullName>
    </submittedName>
</protein>
<dbReference type="EMBL" id="CP000113">
    <property type="protein sequence ID" value="ABF87528.1"/>
    <property type="molecule type" value="Genomic_DNA"/>
</dbReference>
<accession>Q1D7D0</accession>
<dbReference type="HOGENOM" id="CLU_302231_0_0_7"/>
<dbReference type="GeneID" id="70676581"/>
<dbReference type="EnsemblBacteria" id="ABF87528">
    <property type="protein sequence ID" value="ABF87528"/>
    <property type="gene ID" value="MXAN_3244"/>
</dbReference>
<sequence length="987" mass="103629">MMKRSRSPIRDGESEELAWLDLLRLHAAEQDLANAPEVSVVVPCEQTVTNDVTANVAVAHVPGWFDDAGQGTRPAIVMLSIIETHPDLPYQGSGTVSVTGDADLFCDSNCTTPAAEAFTAEALRATLPLFVRGNSAGNVTVTLTITPDANPNVRVIVPSATEVVGIQAINVVNPTVTVGEAIAWHHEEQFAAAQITLGLAESTGQPPYAGRGRPTVVGGSLFTDANCETPVDAFDAGALRHGVTVYVKGANVGNASVQLALDAVDSPGIRVAPPQTGDIPVQAINVVSPTVTVGEAIAWHHEEQFAAAQITLGLAESTGQPPYAGRGRPTVVGGSLFTDANCETPVDAFDADALRHGVTVYVKGANVGNASVQLALDAVDSPGIRVAPPQTGDIPVQAINVVSPTVTVGEAIAWHHEEQFAAAQITLGLAESTGQPPYAGRGRPTVVGGSLFTDANCETPVDAFDADALRHGVTVYVKGANVGNASVQLALDAVDSPGIRVAPPRTGDIPIQAINVVSPSIRCDELVLVHGNHHNRSTDPSRLILEIDQTDPTHTCGDLNLRLDYGAQIACFRDQLCTNAVASGTTFAANQLPVTLYMRGVTAGNCDVSAEARGTAGSAWRLAARASKTVCVEKIELQVPTFAGGLSLNPDPLLNAPKQRELHAKNNQAFTFAKMTVTAPSNAFWQKADQLSLEHANLEVFDDAAGALAGTALLNQAHFGGHPVVRYFATQGNNPAWDAIPTHGHGIPATRNPVKVVTARYVSCAARISAAASADGIPRTLNHGDVVCLDTFSFDQHLDRLTGNECRTRALAGPANTDVALALAAAHKYYGRRTAFWVNRNYRAIGGSPFGLFLNSMNNPHGNNNTWATAGANWIENFLLNDHGIVLNAQMKTRIRNHIFAVISGATVIPHGTNAAYGFAALYGVPGVHAECLATNQLLAAGVAATDVTVATYMLQEQHQRQGRPFVACPNCSGILVAPGQFRVITG</sequence>
<dbReference type="RefSeq" id="WP_011553289.1">
    <property type="nucleotide sequence ID" value="NC_008095.1"/>
</dbReference>
<keyword evidence="2" id="KW-1185">Reference proteome</keyword>
<gene>
    <name evidence="1" type="ordered locus">MXAN_3244</name>
</gene>
<reference evidence="1 2" key="1">
    <citation type="journal article" date="2006" name="Proc. Natl. Acad. Sci. U.S.A.">
        <title>Evolution of sensory complexity recorded in a myxobacterial genome.</title>
        <authorList>
            <person name="Goldman B.S."/>
            <person name="Nierman W.C."/>
            <person name="Kaiser D."/>
            <person name="Slater S.C."/>
            <person name="Durkin A.S."/>
            <person name="Eisen J.A."/>
            <person name="Ronning C.M."/>
            <person name="Barbazuk W.B."/>
            <person name="Blanchard M."/>
            <person name="Field C."/>
            <person name="Halling C."/>
            <person name="Hinkle G."/>
            <person name="Iartchuk O."/>
            <person name="Kim H.S."/>
            <person name="Mackenzie C."/>
            <person name="Madupu R."/>
            <person name="Miller N."/>
            <person name="Shvartsbeyn A."/>
            <person name="Sullivan S.A."/>
            <person name="Vaudin M."/>
            <person name="Wiegand R."/>
            <person name="Kaplan H.B."/>
        </authorList>
    </citation>
    <scope>NUCLEOTIDE SEQUENCE [LARGE SCALE GENOMIC DNA]</scope>
    <source>
        <strain evidence="2">DK1622</strain>
    </source>
</reference>
<dbReference type="KEGG" id="mxa:MXAN_3244"/>
<dbReference type="AlphaFoldDB" id="Q1D7D0"/>
<dbReference type="STRING" id="246197.MXAN_3244"/>
<evidence type="ECO:0000313" key="2">
    <source>
        <dbReference type="Proteomes" id="UP000002402"/>
    </source>
</evidence>
<organism evidence="1 2">
    <name type="scientific">Myxococcus xanthus (strain DK1622)</name>
    <dbReference type="NCBI Taxonomy" id="246197"/>
    <lineage>
        <taxon>Bacteria</taxon>
        <taxon>Pseudomonadati</taxon>
        <taxon>Myxococcota</taxon>
        <taxon>Myxococcia</taxon>
        <taxon>Myxococcales</taxon>
        <taxon>Cystobacterineae</taxon>
        <taxon>Myxococcaceae</taxon>
        <taxon>Myxococcus</taxon>
    </lineage>
</organism>
<proteinExistence type="predicted"/>